<evidence type="ECO:0000256" key="9">
    <source>
        <dbReference type="ARBA" id="ARBA00023146"/>
    </source>
</evidence>
<evidence type="ECO:0000313" key="12">
    <source>
        <dbReference type="EMBL" id="ORD93274.1"/>
    </source>
</evidence>
<feature type="domain" description="tRNA synthetases class I catalytic" evidence="11">
    <location>
        <begin position="17"/>
        <end position="318"/>
    </location>
</feature>
<keyword evidence="13" id="KW-1185">Reference proteome</keyword>
<dbReference type="GO" id="GO:0004817">
    <property type="term" value="F:cysteine-tRNA ligase activity"/>
    <property type="evidence" value="ECO:0007669"/>
    <property type="project" value="UniProtKB-EC"/>
</dbReference>
<dbReference type="Gene3D" id="1.20.120.1910">
    <property type="entry name" value="Cysteine-tRNA ligase, C-terminal anti-codon recognition domain"/>
    <property type="match status" value="1"/>
</dbReference>
<dbReference type="GO" id="GO:0005524">
    <property type="term" value="F:ATP binding"/>
    <property type="evidence" value="ECO:0007669"/>
    <property type="project" value="UniProtKB-KW"/>
</dbReference>
<evidence type="ECO:0000256" key="3">
    <source>
        <dbReference type="ARBA" id="ARBA00022598"/>
    </source>
</evidence>
<dbReference type="SUPFAM" id="SSF47323">
    <property type="entry name" value="Anticodon-binding domain of a subclass of class I aminoacyl-tRNA synthetases"/>
    <property type="match status" value="1"/>
</dbReference>
<comment type="cofactor">
    <cofactor evidence="1">
        <name>Zn(2+)</name>
        <dbReference type="ChEBI" id="CHEBI:29105"/>
    </cofactor>
</comment>
<keyword evidence="4" id="KW-0479">Metal-binding</keyword>
<dbReference type="Proteomes" id="UP000192639">
    <property type="component" value="Unassembled WGS sequence"/>
</dbReference>
<dbReference type="VEuPathDB" id="MicrosporidiaDB:ECANGB1_376"/>
<evidence type="ECO:0000256" key="8">
    <source>
        <dbReference type="ARBA" id="ARBA00022917"/>
    </source>
</evidence>
<keyword evidence="3" id="KW-0436">Ligase</keyword>
<keyword evidence="5" id="KW-0547">Nucleotide-binding</keyword>
<dbReference type="CDD" id="cd00672">
    <property type="entry name" value="CysRS_core"/>
    <property type="match status" value="1"/>
</dbReference>
<dbReference type="PANTHER" id="PTHR10890">
    <property type="entry name" value="CYSTEINYL-TRNA SYNTHETASE"/>
    <property type="match status" value="1"/>
</dbReference>
<dbReference type="Pfam" id="PF01406">
    <property type="entry name" value="tRNA-synt_1e"/>
    <property type="match status" value="1"/>
</dbReference>
<dbReference type="InterPro" id="IPR014729">
    <property type="entry name" value="Rossmann-like_a/b/a_fold"/>
</dbReference>
<reference evidence="12 13" key="1">
    <citation type="journal article" date="2017" name="Environ. Microbiol.">
        <title>Decay of the glycolytic pathway and adaptation to intranuclear parasitism within Enterocytozoonidae microsporidia.</title>
        <authorList>
            <person name="Wiredu Boakye D."/>
            <person name="Jaroenlak P."/>
            <person name="Prachumwat A."/>
            <person name="Williams T.A."/>
            <person name="Bateman K.S."/>
            <person name="Itsathitphaisarn O."/>
            <person name="Sritunyalucksana K."/>
            <person name="Paszkiewicz K.H."/>
            <person name="Moore K.A."/>
            <person name="Stentiford G.D."/>
            <person name="Williams B.A."/>
        </authorList>
    </citation>
    <scope>NUCLEOTIDE SEQUENCE [LARGE SCALE GENOMIC DNA]</scope>
    <source>
        <strain evidence="12 13">GB1</strain>
    </source>
</reference>
<evidence type="ECO:0000256" key="5">
    <source>
        <dbReference type="ARBA" id="ARBA00022741"/>
    </source>
</evidence>
<evidence type="ECO:0000256" key="4">
    <source>
        <dbReference type="ARBA" id="ARBA00022723"/>
    </source>
</evidence>
<evidence type="ECO:0000313" key="13">
    <source>
        <dbReference type="Proteomes" id="UP000192639"/>
    </source>
</evidence>
<gene>
    <name evidence="12" type="primary">SYC</name>
    <name evidence="12" type="ORF">ECANGB1_376</name>
</gene>
<accession>A0A1Y1S4H0</accession>
<keyword evidence="6" id="KW-0862">Zinc</keyword>
<evidence type="ECO:0000256" key="10">
    <source>
        <dbReference type="ARBA" id="ARBA00031499"/>
    </source>
</evidence>
<dbReference type="OrthoDB" id="438179at2759"/>
<keyword evidence="7" id="KW-0067">ATP-binding</keyword>
<dbReference type="InterPro" id="IPR024909">
    <property type="entry name" value="Cys-tRNA/MSH_ligase"/>
</dbReference>
<keyword evidence="8" id="KW-0648">Protein biosynthesis</keyword>
<dbReference type="GO" id="GO:0005737">
    <property type="term" value="C:cytoplasm"/>
    <property type="evidence" value="ECO:0007669"/>
    <property type="project" value="TreeGrafter"/>
</dbReference>
<protein>
    <recommendedName>
        <fullName evidence="2">cysteine--tRNA ligase</fullName>
        <ecNumber evidence="2">6.1.1.16</ecNumber>
    </recommendedName>
    <alternativeName>
        <fullName evidence="10">Cysteinyl-tRNA synthetase</fullName>
    </alternativeName>
</protein>
<dbReference type="HAMAP" id="MF_00041">
    <property type="entry name" value="Cys_tRNA_synth"/>
    <property type="match status" value="1"/>
</dbReference>
<dbReference type="PANTHER" id="PTHR10890:SF3">
    <property type="entry name" value="CYSTEINE--TRNA LIGASE, CYTOPLASMIC"/>
    <property type="match status" value="1"/>
</dbReference>
<evidence type="ECO:0000256" key="2">
    <source>
        <dbReference type="ARBA" id="ARBA00012832"/>
    </source>
</evidence>
<dbReference type="GO" id="GO:0006423">
    <property type="term" value="P:cysteinyl-tRNA aminoacylation"/>
    <property type="evidence" value="ECO:0007669"/>
    <property type="project" value="InterPro"/>
</dbReference>
<proteinExistence type="inferred from homology"/>
<comment type="caution">
    <text evidence="12">The sequence shown here is derived from an EMBL/GenBank/DDBJ whole genome shotgun (WGS) entry which is preliminary data.</text>
</comment>
<dbReference type="GO" id="GO:0046872">
    <property type="term" value="F:metal ion binding"/>
    <property type="evidence" value="ECO:0007669"/>
    <property type="project" value="UniProtKB-KW"/>
</dbReference>
<organism evidence="12 13">
    <name type="scientific">Enterospora canceri</name>
    <dbReference type="NCBI Taxonomy" id="1081671"/>
    <lineage>
        <taxon>Eukaryota</taxon>
        <taxon>Fungi</taxon>
        <taxon>Fungi incertae sedis</taxon>
        <taxon>Microsporidia</taxon>
        <taxon>Enterocytozoonidae</taxon>
        <taxon>Enterospora</taxon>
    </lineage>
</organism>
<dbReference type="NCBIfam" id="TIGR00435">
    <property type="entry name" value="cysS"/>
    <property type="match status" value="1"/>
</dbReference>
<name>A0A1Y1S4H0_9MICR</name>
<dbReference type="Gene3D" id="3.40.50.620">
    <property type="entry name" value="HUPs"/>
    <property type="match status" value="1"/>
</dbReference>
<dbReference type="PRINTS" id="PR00983">
    <property type="entry name" value="TRNASYNTHCYS"/>
</dbReference>
<dbReference type="SUPFAM" id="SSF52374">
    <property type="entry name" value="Nucleotidylyl transferase"/>
    <property type="match status" value="1"/>
</dbReference>
<dbReference type="InterPro" id="IPR015803">
    <property type="entry name" value="Cys-tRNA-ligase"/>
</dbReference>
<dbReference type="EMBL" id="LWDP01000123">
    <property type="protein sequence ID" value="ORD93274.1"/>
    <property type="molecule type" value="Genomic_DNA"/>
</dbReference>
<sequence length="489" mass="56922">MDKVYIYNSLTKKKDEFKPEDPTDVTIYICGPTVYDSPHIGHGRTYISFDILRRVLEDYFKYGVTVVMNITNIDDKIINRAAEEKIDAIELSKRYETEFFDALDSFKIRRPNFITRVNEYVPEIIEFTRKLVEKKFAYESDGSVYFDLESYKKSFRYHTLRPETRKDETVLEGEKTGVKEKKSEEDFVLWKASKGNEIKYNSPWGMGRPGWHIECSVMSSAVFGKKLDIHAGGVDLAFPHHENEIAQCQAHFGARWVSYFAHTGHLNIDGRKMSKSLKNFLTISDILKEYSPETVRILFIQHAWNTPMNYDKQQLDRADATRKRLVNFIGTADGILASHKLKQSRQQLQSITELDKEFRRRLNETKRSVDQSLRDNFNYSDAFQEIMNLIGQTNSEIHSLSADILHTILEYAKRMFRILGIEPDFESRKSEERVIHILNDFRSEVREAAKKNSDSKAYFEVCDSLRESLKDAGYQIDDTNHGSSIKKII</sequence>
<keyword evidence="9" id="KW-0030">Aminoacyl-tRNA synthetase</keyword>
<evidence type="ECO:0000256" key="1">
    <source>
        <dbReference type="ARBA" id="ARBA00001947"/>
    </source>
</evidence>
<evidence type="ECO:0000259" key="11">
    <source>
        <dbReference type="Pfam" id="PF01406"/>
    </source>
</evidence>
<dbReference type="InterPro" id="IPR009080">
    <property type="entry name" value="tRNAsynth_Ia_anticodon-bd"/>
</dbReference>
<dbReference type="FunFam" id="3.40.50.620:FF:000027">
    <property type="entry name" value="Cysteine--tRNA ligase, cytoplasmic"/>
    <property type="match status" value="1"/>
</dbReference>
<dbReference type="AlphaFoldDB" id="A0A1Y1S4H0"/>
<dbReference type="EC" id="6.1.1.16" evidence="2"/>
<evidence type="ECO:0000256" key="6">
    <source>
        <dbReference type="ARBA" id="ARBA00022833"/>
    </source>
</evidence>
<dbReference type="InterPro" id="IPR032678">
    <property type="entry name" value="tRNA-synt_1_cat_dom"/>
</dbReference>
<evidence type="ECO:0000256" key="7">
    <source>
        <dbReference type="ARBA" id="ARBA00022840"/>
    </source>
</evidence>